<dbReference type="AlphaFoldDB" id="I7MHX4"/>
<dbReference type="EMBL" id="GG662472">
    <property type="protein sequence ID" value="EAS03707.2"/>
    <property type="molecule type" value="Genomic_DNA"/>
</dbReference>
<dbReference type="Pfam" id="PF00646">
    <property type="entry name" value="F-box"/>
    <property type="match status" value="1"/>
</dbReference>
<reference evidence="4" key="1">
    <citation type="journal article" date="2006" name="PLoS Biol.">
        <title>Macronuclear genome sequence of the ciliate Tetrahymena thermophila, a model eukaryote.</title>
        <authorList>
            <person name="Eisen J.A."/>
            <person name="Coyne R.S."/>
            <person name="Wu M."/>
            <person name="Wu D."/>
            <person name="Thiagarajan M."/>
            <person name="Wortman J.R."/>
            <person name="Badger J.H."/>
            <person name="Ren Q."/>
            <person name="Amedeo P."/>
            <person name="Jones K.M."/>
            <person name="Tallon L.J."/>
            <person name="Delcher A.L."/>
            <person name="Salzberg S.L."/>
            <person name="Silva J.C."/>
            <person name="Haas B.J."/>
            <person name="Majoros W.H."/>
            <person name="Farzad M."/>
            <person name="Carlton J.M."/>
            <person name="Smith R.K. Jr."/>
            <person name="Garg J."/>
            <person name="Pearlman R.E."/>
            <person name="Karrer K.M."/>
            <person name="Sun L."/>
            <person name="Manning G."/>
            <person name="Elde N.C."/>
            <person name="Turkewitz A.P."/>
            <person name="Asai D.J."/>
            <person name="Wilkes D.E."/>
            <person name="Wang Y."/>
            <person name="Cai H."/>
            <person name="Collins K."/>
            <person name="Stewart B.A."/>
            <person name="Lee S.R."/>
            <person name="Wilamowska K."/>
            <person name="Weinberg Z."/>
            <person name="Ruzzo W.L."/>
            <person name="Wloga D."/>
            <person name="Gaertig J."/>
            <person name="Frankel J."/>
            <person name="Tsao C.-C."/>
            <person name="Gorovsky M.A."/>
            <person name="Keeling P.J."/>
            <person name="Waller R.F."/>
            <person name="Patron N.J."/>
            <person name="Cherry J.M."/>
            <person name="Stover N.A."/>
            <person name="Krieger C.J."/>
            <person name="del Toro C."/>
            <person name="Ryder H.F."/>
            <person name="Williamson S.C."/>
            <person name="Barbeau R.A."/>
            <person name="Hamilton E.P."/>
            <person name="Orias E."/>
        </authorList>
    </citation>
    <scope>NUCLEOTIDE SEQUENCE [LARGE SCALE GENOMIC DNA]</scope>
    <source>
        <strain evidence="4">SB210</strain>
    </source>
</reference>
<dbReference type="InterPro" id="IPR055336">
    <property type="entry name" value="At4g00755-like"/>
</dbReference>
<dbReference type="RefSeq" id="XP_001023952.2">
    <property type="nucleotide sequence ID" value="XM_001023952.3"/>
</dbReference>
<accession>I7MHX4</accession>
<dbReference type="InterPro" id="IPR036047">
    <property type="entry name" value="F-box-like_dom_sf"/>
</dbReference>
<dbReference type="KEGG" id="tet:TTHERM_00474690"/>
<dbReference type="SMART" id="SM00256">
    <property type="entry name" value="FBOX"/>
    <property type="match status" value="1"/>
</dbReference>
<dbReference type="PANTHER" id="PTHR39741:SF2">
    <property type="entry name" value="F-BOX DOMAIN-CONTAINING PROTEIN"/>
    <property type="match status" value="1"/>
</dbReference>
<dbReference type="SUPFAM" id="SSF81383">
    <property type="entry name" value="F-box domain"/>
    <property type="match status" value="1"/>
</dbReference>
<gene>
    <name evidence="3" type="ORF">TTHERM_00474690</name>
</gene>
<dbReference type="OrthoDB" id="2162805at2759"/>
<feature type="coiled-coil region" evidence="1">
    <location>
        <begin position="249"/>
        <end position="276"/>
    </location>
</feature>
<dbReference type="PANTHER" id="PTHR39741">
    <property type="entry name" value="F-BOX DOMAIN CONTAINING PROTEIN, EXPRESSED"/>
    <property type="match status" value="1"/>
</dbReference>
<keyword evidence="4" id="KW-1185">Reference proteome</keyword>
<protein>
    <submittedName>
        <fullName evidence="3">F-box protein</fullName>
    </submittedName>
</protein>
<evidence type="ECO:0000259" key="2">
    <source>
        <dbReference type="PROSITE" id="PS50181"/>
    </source>
</evidence>
<dbReference type="InterPro" id="IPR001810">
    <property type="entry name" value="F-box_dom"/>
</dbReference>
<dbReference type="Proteomes" id="UP000009168">
    <property type="component" value="Unassembled WGS sequence"/>
</dbReference>
<feature type="coiled-coil region" evidence="1">
    <location>
        <begin position="560"/>
        <end position="587"/>
    </location>
</feature>
<evidence type="ECO:0000256" key="1">
    <source>
        <dbReference type="SAM" id="Coils"/>
    </source>
</evidence>
<sequence length="801" mass="95234">MEVENQIVLSDIADDCLFRILSNLNFQELLILRKVNKRFYKFINQNEFWKIYYYYNKNCFQVNYKNLSSLEVLNYYNLLDIMLNNYTREIRLESLCSSTQDNQQNIFETLNDEQSLFWSSTGTAGVDDRDEFLIYKVDGGQGFISSFSIKFFYAHYLQTKLYPARRVKFEAGFSSQQLTYSEDFNCNLEYQQGVEDYDVTFRLKKPVLAQVVKITLSGRVGLQETDNQYYIAVERFRIFGVHICNFDQKEDLCDLKEYIQQQIKEKENNKDENSKEELFQQLQKKICKLTKYLAQLVSKSQQIEYNNLYNKKIAQEQESKLFLETQNLNLFNQIPELRANLVAYEFIMKDPLLMKKYLETCVSVIHQLSELESLVIIIQKINFSLLGKAVAVMLELYREFDAIGDETKIENFAKKFFQFITFTVKFNQLPYEQILQQVEYFSNSSFYNYILIQKLTEFIDIPQEIYEQVIEETNFNRNNKKSKSLQYISKRQMLQYVQNKLIPIYFFILLKILLKSNQTIITTKKGVFNQVLEEKEIISLPKSQNEMVTEQRETNPKKIIRLMLEKNINSENEAKKLDEQMKKEAQTIFMDSKCVDLINQQPSLRHNYYIFETLINKPDQLNQYIHSRFNDKQNELNGFESICFFIPYINYKLIIKILDLAFDLANQSQQQKISAQELKNDKKNICHLIQLFFQDNLKLKSIENQDKYKQFKFSKSTSAYYLFIKPLQNYLKISDEDVEKIADSLKQNLSTGLKVDQKTLSFNEYKTFVEQHLLGQQTIQIFKHLMENYEIIPSFISDLQI</sequence>
<dbReference type="Gene3D" id="1.20.1280.50">
    <property type="match status" value="1"/>
</dbReference>
<name>I7MHX4_TETTS</name>
<organism evidence="3 4">
    <name type="scientific">Tetrahymena thermophila (strain SB210)</name>
    <dbReference type="NCBI Taxonomy" id="312017"/>
    <lineage>
        <taxon>Eukaryota</taxon>
        <taxon>Sar</taxon>
        <taxon>Alveolata</taxon>
        <taxon>Ciliophora</taxon>
        <taxon>Intramacronucleata</taxon>
        <taxon>Oligohymenophorea</taxon>
        <taxon>Hymenostomatida</taxon>
        <taxon>Tetrahymenina</taxon>
        <taxon>Tetrahymenidae</taxon>
        <taxon>Tetrahymena</taxon>
    </lineage>
</organism>
<keyword evidence="1" id="KW-0175">Coiled coil</keyword>
<evidence type="ECO:0000313" key="4">
    <source>
        <dbReference type="Proteomes" id="UP000009168"/>
    </source>
</evidence>
<dbReference type="GeneID" id="7841956"/>
<dbReference type="InParanoid" id="I7MHX4"/>
<evidence type="ECO:0000313" key="3">
    <source>
        <dbReference type="EMBL" id="EAS03707.2"/>
    </source>
</evidence>
<proteinExistence type="predicted"/>
<dbReference type="PROSITE" id="PS50181">
    <property type="entry name" value="FBOX"/>
    <property type="match status" value="1"/>
</dbReference>
<feature type="domain" description="F-box" evidence="2">
    <location>
        <begin position="6"/>
        <end position="52"/>
    </location>
</feature>